<proteinExistence type="predicted"/>
<dbReference type="Proteomes" id="UP000199256">
    <property type="component" value="Unassembled WGS sequence"/>
</dbReference>
<organism evidence="1 2">
    <name type="scientific">Ectothiorhodospira marina</name>
    <dbReference type="NCBI Taxonomy" id="1396821"/>
    <lineage>
        <taxon>Bacteria</taxon>
        <taxon>Pseudomonadati</taxon>
        <taxon>Pseudomonadota</taxon>
        <taxon>Gammaproteobacteria</taxon>
        <taxon>Chromatiales</taxon>
        <taxon>Ectothiorhodospiraceae</taxon>
        <taxon>Ectothiorhodospira</taxon>
    </lineage>
</organism>
<keyword evidence="2" id="KW-1185">Reference proteome</keyword>
<sequence length="226" mass="25637">MLRKTLIFLILAIPFFGLSLLLTGPPPQPHEDELPWNVEVLEDGKSRVFGVTLEQTPLQVLRERLKLFPSLALFVSPDGDRRLEAYFGSVKLGPFETNLLARLKVDEGTLDAMAARSVNDKPMPSGARRLTLSEQDTRRALDLPVAELSYVPRARYDEETVLERFGREPQKLTMDDGRQYFLYPESGVAILLTPDGRDTLHFVSPRHFDVLRARIEEGESLQRPLP</sequence>
<name>A0A1H7LFB0_9GAMM</name>
<evidence type="ECO:0000313" key="2">
    <source>
        <dbReference type="Proteomes" id="UP000199256"/>
    </source>
</evidence>
<dbReference type="STRING" id="1396821.SAMN05444515_107119"/>
<reference evidence="2" key="1">
    <citation type="submission" date="2016-10" db="EMBL/GenBank/DDBJ databases">
        <authorList>
            <person name="Varghese N."/>
            <person name="Submissions S."/>
        </authorList>
    </citation>
    <scope>NUCLEOTIDE SEQUENCE [LARGE SCALE GENOMIC DNA]</scope>
    <source>
        <strain evidence="2">DSM 241</strain>
    </source>
</reference>
<protein>
    <submittedName>
        <fullName evidence="1">Uncharacterized protein</fullName>
    </submittedName>
</protein>
<accession>A0A1H7LFB0</accession>
<evidence type="ECO:0000313" key="1">
    <source>
        <dbReference type="EMBL" id="SEK97556.1"/>
    </source>
</evidence>
<dbReference type="AlphaFoldDB" id="A0A1H7LFB0"/>
<dbReference type="RefSeq" id="WP_090253145.1">
    <property type="nucleotide sequence ID" value="NZ_FOAA01000007.1"/>
</dbReference>
<dbReference type="OrthoDB" id="7057085at2"/>
<dbReference type="EMBL" id="FOAA01000007">
    <property type="protein sequence ID" value="SEK97556.1"/>
    <property type="molecule type" value="Genomic_DNA"/>
</dbReference>
<gene>
    <name evidence="1" type="ORF">SAMN05444515_107119</name>
</gene>